<evidence type="ECO:0000313" key="2">
    <source>
        <dbReference type="EMBL" id="OXA48963.1"/>
    </source>
</evidence>
<dbReference type="InterPro" id="IPR014756">
    <property type="entry name" value="Ig_E-set"/>
</dbReference>
<feature type="chain" id="PRO_5012398148" evidence="1">
    <location>
        <begin position="20"/>
        <end position="162"/>
    </location>
</feature>
<feature type="signal peptide" evidence="1">
    <location>
        <begin position="1"/>
        <end position="19"/>
    </location>
</feature>
<sequence>MHKFASFTILIFILGKSESANVSLSRHGVQVKPEIGIKGVVTTVRCGGVGTPLQLRIDGCEGYCQFRAGQVYECEEDFMPSSAAPSLTLGVEICYRGVCYVILTAVIPNSSIQPGFRYTAKYSIVPNDVFAGQTIRFFASIWHTDNGIVEVCVAADADILPL</sequence>
<accession>A0A226DUP7</accession>
<name>A0A226DUP7_FOLCA</name>
<dbReference type="EMBL" id="LNIX01000011">
    <property type="protein sequence ID" value="OXA48963.1"/>
    <property type="molecule type" value="Genomic_DNA"/>
</dbReference>
<dbReference type="OrthoDB" id="8293118at2759"/>
<organism evidence="2 3">
    <name type="scientific">Folsomia candida</name>
    <name type="common">Springtail</name>
    <dbReference type="NCBI Taxonomy" id="158441"/>
    <lineage>
        <taxon>Eukaryota</taxon>
        <taxon>Metazoa</taxon>
        <taxon>Ecdysozoa</taxon>
        <taxon>Arthropoda</taxon>
        <taxon>Hexapoda</taxon>
        <taxon>Collembola</taxon>
        <taxon>Entomobryomorpha</taxon>
        <taxon>Isotomoidea</taxon>
        <taxon>Isotomidae</taxon>
        <taxon>Proisotominae</taxon>
        <taxon>Folsomia</taxon>
    </lineage>
</organism>
<reference evidence="2 3" key="1">
    <citation type="submission" date="2015-12" db="EMBL/GenBank/DDBJ databases">
        <title>The genome of Folsomia candida.</title>
        <authorList>
            <person name="Faddeeva A."/>
            <person name="Derks M.F."/>
            <person name="Anvar Y."/>
            <person name="Smit S."/>
            <person name="Van Straalen N."/>
            <person name="Roelofs D."/>
        </authorList>
    </citation>
    <scope>NUCLEOTIDE SEQUENCE [LARGE SCALE GENOMIC DNA]</scope>
    <source>
        <strain evidence="2 3">VU population</strain>
        <tissue evidence="2">Whole body</tissue>
    </source>
</reference>
<comment type="caution">
    <text evidence="2">The sequence shown here is derived from an EMBL/GenBank/DDBJ whole genome shotgun (WGS) entry which is preliminary data.</text>
</comment>
<keyword evidence="1" id="KW-0732">Signal</keyword>
<gene>
    <name evidence="2" type="ORF">Fcan01_16694</name>
</gene>
<proteinExistence type="predicted"/>
<dbReference type="Proteomes" id="UP000198287">
    <property type="component" value="Unassembled WGS sequence"/>
</dbReference>
<evidence type="ECO:0000256" key="1">
    <source>
        <dbReference type="SAM" id="SignalP"/>
    </source>
</evidence>
<protein>
    <submittedName>
        <fullName evidence="2">Uncharacterized protein</fullName>
    </submittedName>
</protein>
<evidence type="ECO:0000313" key="3">
    <source>
        <dbReference type="Proteomes" id="UP000198287"/>
    </source>
</evidence>
<dbReference type="SUPFAM" id="SSF81296">
    <property type="entry name" value="E set domains"/>
    <property type="match status" value="1"/>
</dbReference>
<keyword evidence="3" id="KW-1185">Reference proteome</keyword>
<dbReference type="AlphaFoldDB" id="A0A226DUP7"/>